<keyword evidence="3" id="KW-0472">Membrane</keyword>
<feature type="domain" description="G5" evidence="4">
    <location>
        <begin position="967"/>
        <end position="1050"/>
    </location>
</feature>
<evidence type="ECO:0000256" key="1">
    <source>
        <dbReference type="ARBA" id="ARBA00022729"/>
    </source>
</evidence>
<feature type="compositionally biased region" description="Polar residues" evidence="2">
    <location>
        <begin position="247"/>
        <end position="257"/>
    </location>
</feature>
<feature type="compositionally biased region" description="Pro residues" evidence="2">
    <location>
        <begin position="2202"/>
        <end position="2222"/>
    </location>
</feature>
<feature type="domain" description="G5" evidence="4">
    <location>
        <begin position="898"/>
        <end position="974"/>
    </location>
</feature>
<sequence length="2291" mass="247408">MVVESPSADELASPAPSTPGNIPGEASDQGAAVTGLDTGETSKKVDATSPTEVAEEPAASSPVAENQGVAQPLVEEEPADGGTLEAQPATPVTKVGRSTPLSDNQVEPSPAGAGAPTGEVESPASADNQAEPATPATPIETSPEEVPTPLGAGAAGTGPASVGVAKDDQGSTITKTDGSMAADEAKVGEYKNSDLTNKGTQKSLGNAEDRTQVEGVTATIIEPSPGSPDKTKVGLTIEVDKEKGQRTYTEVGATSTMRGAPLKPGEGENAGDLEVIIGGKTEANPNGSIHVRITSSRQTGFYLEVDKDFLEKLNKIENKNAKIEFITKYTQENPNAKIFEGNDNYATYFTVNPYPNENRNLSIISVTGDTSINTVPVKGQYIKTGARIDNLLRETVTIKDEHDNPKEITIDDYSRITSEVYHPDGYVVDSKYAQAILITPDNKAEILAELQKQDPNATLTEGDVVFKMPEGAIMNDPEAAAKGEYKPILNPNSIFNDPIFKGIQSLEARFFARPRTEEEFKTLVDKDNSDQGFVSKYYTDPGAGTTAITHNGETVIIANQGIARYDHYNKVGSITVNLDDTRYYDQNWDIKKVKDTDQMTGIKPGESKVMEIKAENEGVFPYEKTADEMNKARNEGRVTGKVDPDFIAKAEADGWKIEITPGDLSSFKVTAPKTAKAGDFIAIPMHYTYTNGSEDGEWFHFVVQDSDNNKPEYHAETGYQGDRLVNTPEIPQNANKNDPVSYELKPGTYTDDRGNTWTNVTINETTGQVTAVVPDNVKIIGGENIYIPVIVNYTDKTTGEAKTEEVRAQFIARPRYQTEVVHEYEKDIPFESKEVYDENLDMGVIQVVHEGTVGKKKVKFIQAVQNGVKGIIVDGVFEPGDAKYTVVEDTLTEKQDRLVKVGVKPLTQEVNIKHDTEIIYDPTLAAGEEVVDVEGADGLATVKTVRDPQTGTISTTTETTTAPVNRVVRVGTKYDYTHENKIPFDTTIQFDDSLAAGQKQTVTEGVVGVEKTVVKAPQIVSLDEMMTTIGEEKFLLHDETNGVYNLPNYNAIADYMVNKGYWDASKITKTTDQYGNVTEASYDGKTFEELMDHFDPKNPPTGKITVPERKITTTTTEKVDKVIKVGTKTEGTLVDTDPIKHGFTVGYDPSIPKGTWQYKKDASGQDISGTDGSITKTWTIVNSQKVGDPVETRVEPVNAVILVGSKDFTGEVSHDVTEELPFKVEVIEDTELAPGKVVVQQQGQKGTKTTTYTQNIKNGAPEGDIQTSVTNNVAPVDHIIRVGKKPVTNNKEASSEVGVEIRYEYDATLGVGKAELGDYTPGKVVTTVTNTYNPETGQIETSETAVVTKPIQVVKVGTHKFTGELTNTVKETIPFDVIIQPDDTLAAGETRVKTEGKAGEKTKTITQRFENGEQKSFTVTDETVTTQKIDKVIKVGTMTDGTHSHTEEIPFEYTVEYDPTMQAGTYKEVTKGEKGSKTTTWTIKNSKVVEGSAQTSTTRQPVNAVIKVGNKHFTGTFTTTDKDVVPFEVEYKIDPNLAPGVEEIDQEGVLGEKSTTTTHTITNGQVTDSVKGTTTQTKAPVKKIVRIGAKTDGTHEVVQEIPFDVEVKTDPSLKKGQWKYETDAAGNEKRGVKGSKKTTLTIENSKITNADSLTWETTKQAENAVIIIGEGDLTGTYEIVDKGIIPFDVEYKLDETLSPGDEVVEQAGKNGETQVTTTLTIVNGKVTDKSVGETVTNSQPTKKIVRIGAQKEGTYTHTEKIPFDVKVEYDPTMQSGKYEIVTPGQEGEKVTKFTIKNAQVTETSVTSETKPVTQVVKVGSKDFTGQVSHTETEEIPFEVEVRYVSERPAGIIDVIQEGEVGTKEVTYTQKIKNGAKDGEMTTTSRETKAAKKRIVEIGTQTVTKEVNKPIETVFEYNDQLDSGIMVEKQAGKAGKTTVQVYYDQATSNLKTIERTEEGQKRIVEIGTKAVEKTVDIPFNTEYELDDTMEYGKTEEKTAGAKGTKTITSTFNPKTGKIEVTETDVAPTNRVVKVGSKTSGQVKYVDKIAYEVEVIRDDTMAAGEIVTVQEGEEGLREISINVVNSQRDGNIEGKTIKEPVKKIVRVGTLCKMPPRPNPGGGGSTKPSTPSTPGTTDPSTPVNPDPSEPGGNTPDKPVKPNPSEPGGNTPDNPVPPNPSEPGGNTPDKPVKPNPSEPGGKTPDKPVPPTPDKPVTPDPVKPTPVQPGGNDPVSPAQPAPAGPQAPGQPAAVSQANDDSLAPKTFDPGVLPYAGLAGAASALLALLGVRRKEDE</sequence>
<evidence type="ECO:0000313" key="6">
    <source>
        <dbReference type="Proteomes" id="UP001631949"/>
    </source>
</evidence>
<keyword evidence="3" id="KW-1133">Transmembrane helix</keyword>
<feature type="region of interest" description="Disordered" evidence="2">
    <location>
        <begin position="247"/>
        <end position="269"/>
    </location>
</feature>
<proteinExistence type="predicted"/>
<gene>
    <name evidence="5" type="ORF">ACKQTC_01145</name>
</gene>
<feature type="region of interest" description="Disordered" evidence="2">
    <location>
        <begin position="2108"/>
        <end position="2268"/>
    </location>
</feature>
<feature type="compositionally biased region" description="Polar residues" evidence="2">
    <location>
        <begin position="193"/>
        <end position="204"/>
    </location>
</feature>
<dbReference type="Gene3D" id="2.20.230.10">
    <property type="entry name" value="Resuscitation-promoting factor rpfb"/>
    <property type="match status" value="16"/>
</dbReference>
<feature type="domain" description="G5" evidence="4">
    <location>
        <begin position="1587"/>
        <end position="1672"/>
    </location>
</feature>
<dbReference type="Pfam" id="PF07501">
    <property type="entry name" value="G5"/>
    <property type="match status" value="13"/>
</dbReference>
<feature type="compositionally biased region" description="Basic and acidic residues" evidence="2">
    <location>
        <begin position="183"/>
        <end position="192"/>
    </location>
</feature>
<evidence type="ECO:0000259" key="4">
    <source>
        <dbReference type="PROSITE" id="PS51109"/>
    </source>
</evidence>
<evidence type="ECO:0000256" key="3">
    <source>
        <dbReference type="SAM" id="Phobius"/>
    </source>
</evidence>
<evidence type="ECO:0000256" key="2">
    <source>
        <dbReference type="SAM" id="MobiDB-lite"/>
    </source>
</evidence>
<protein>
    <submittedName>
        <fullName evidence="5">G5 domain-containing protein</fullName>
    </submittedName>
</protein>
<keyword evidence="6" id="KW-1185">Reference proteome</keyword>
<feature type="domain" description="G5" evidence="4">
    <location>
        <begin position="1358"/>
        <end position="1439"/>
    </location>
</feature>
<feature type="region of interest" description="Disordered" evidence="2">
    <location>
        <begin position="1"/>
        <end position="209"/>
    </location>
</feature>
<dbReference type="PANTHER" id="PTHR24216">
    <property type="entry name" value="PAXILLIN-RELATED"/>
    <property type="match status" value="1"/>
</dbReference>
<feature type="compositionally biased region" description="Low complexity" evidence="2">
    <location>
        <begin position="47"/>
        <end position="65"/>
    </location>
</feature>
<feature type="domain" description="G5" evidence="4">
    <location>
        <begin position="1820"/>
        <end position="1901"/>
    </location>
</feature>
<evidence type="ECO:0000313" key="5">
    <source>
        <dbReference type="EMBL" id="MFM9412983.1"/>
    </source>
</evidence>
<feature type="domain" description="G5" evidence="4">
    <location>
        <begin position="1747"/>
        <end position="1822"/>
    </location>
</feature>
<name>A0ABW9GXY0_9FIRM</name>
<dbReference type="Proteomes" id="UP001631949">
    <property type="component" value="Unassembled WGS sequence"/>
</dbReference>
<feature type="domain" description="G5" evidence="4">
    <location>
        <begin position="1435"/>
        <end position="1512"/>
    </location>
</feature>
<feature type="domain" description="G5" evidence="4">
    <location>
        <begin position="2033"/>
        <end position="2109"/>
    </location>
</feature>
<dbReference type="PANTHER" id="PTHR24216:SF65">
    <property type="entry name" value="PAXILLIN-LIKE PROTEIN 1"/>
    <property type="match status" value="1"/>
</dbReference>
<organism evidence="5 6">
    <name type="scientific">Peptococcus simiae</name>
    <dbReference type="NCBI Taxonomy" id="1643805"/>
    <lineage>
        <taxon>Bacteria</taxon>
        <taxon>Bacillati</taxon>
        <taxon>Bacillota</taxon>
        <taxon>Clostridia</taxon>
        <taxon>Eubacteriales</taxon>
        <taxon>Peptococcaceae</taxon>
        <taxon>Peptococcus</taxon>
    </lineage>
</organism>
<comment type="caution">
    <text evidence="5">The sequence shown here is derived from an EMBL/GenBank/DDBJ whole genome shotgun (WGS) entry which is preliminary data.</text>
</comment>
<feature type="domain" description="G5" evidence="4">
    <location>
        <begin position="813"/>
        <end position="905"/>
    </location>
</feature>
<dbReference type="InterPro" id="IPR046774">
    <property type="entry name" value="pAdhesive_10"/>
</dbReference>
<accession>A0ABW9GXY0</accession>
<feature type="compositionally biased region" description="Low complexity" evidence="2">
    <location>
        <begin position="2241"/>
        <end position="2252"/>
    </location>
</feature>
<dbReference type="SMART" id="SM01208">
    <property type="entry name" value="G5"/>
    <property type="match status" value="15"/>
</dbReference>
<dbReference type="RefSeq" id="WP_408976600.1">
    <property type="nucleotide sequence ID" value="NZ_JBJUVG010000001.1"/>
</dbReference>
<reference evidence="5 6" key="1">
    <citation type="journal article" date="2016" name="Int. J. Syst. Evol. Microbiol.">
        <title>Peptococcus simiae sp. nov., isolated from rhesus macaque faeces and emended description of the genus Peptococcus.</title>
        <authorList>
            <person name="Shkoporov A.N."/>
            <person name="Efimov B.A."/>
            <person name="Kondova I."/>
            <person name="Ouwerling B."/>
            <person name="Chaplin A.V."/>
            <person name="Shcherbakova V.A."/>
            <person name="Langermans J.A.M."/>
        </authorList>
    </citation>
    <scope>NUCLEOTIDE SEQUENCE [LARGE SCALE GENOMIC DNA]</scope>
    <source>
        <strain evidence="5 6">M108</strain>
    </source>
</reference>
<feature type="transmembrane region" description="Helical" evidence="3">
    <location>
        <begin position="2266"/>
        <end position="2285"/>
    </location>
</feature>
<keyword evidence="1" id="KW-0732">Signal</keyword>
<keyword evidence="3" id="KW-0812">Transmembrane</keyword>
<feature type="domain" description="G5" evidence="4">
    <location>
        <begin position="1670"/>
        <end position="1751"/>
    </location>
</feature>
<feature type="compositionally biased region" description="Low complexity" evidence="2">
    <location>
        <begin position="147"/>
        <end position="164"/>
    </location>
</feature>
<dbReference type="EMBL" id="JBJUVG010000001">
    <property type="protein sequence ID" value="MFM9412983.1"/>
    <property type="molecule type" value="Genomic_DNA"/>
</dbReference>
<feature type="compositionally biased region" description="Low complexity" evidence="2">
    <location>
        <begin position="2123"/>
        <end position="2138"/>
    </location>
</feature>
<dbReference type="PROSITE" id="PS51109">
    <property type="entry name" value="G5"/>
    <property type="match status" value="12"/>
</dbReference>
<dbReference type="InterPro" id="IPR011098">
    <property type="entry name" value="G5_dom"/>
</dbReference>
<feature type="domain" description="G5" evidence="4">
    <location>
        <begin position="1510"/>
        <end position="1591"/>
    </location>
</feature>
<feature type="domain" description="G5" evidence="4">
    <location>
        <begin position="1206"/>
        <end position="1286"/>
    </location>
</feature>
<dbReference type="Pfam" id="PF20592">
    <property type="entry name" value="pAdhesive_10"/>
    <property type="match status" value="1"/>
</dbReference>